<feature type="compositionally biased region" description="Polar residues" evidence="1">
    <location>
        <begin position="147"/>
        <end position="159"/>
    </location>
</feature>
<dbReference type="EMBL" id="JAGHQM010000447">
    <property type="protein sequence ID" value="KAH0561939.1"/>
    <property type="molecule type" value="Genomic_DNA"/>
</dbReference>
<gene>
    <name evidence="3" type="ORF">GP486_003357</name>
</gene>
<protein>
    <recommendedName>
        <fullName evidence="2">FCP1 homology domain-containing protein</fullName>
    </recommendedName>
</protein>
<feature type="compositionally biased region" description="Basic and acidic residues" evidence="1">
    <location>
        <begin position="244"/>
        <end position="270"/>
    </location>
</feature>
<feature type="domain" description="FCP1 homology" evidence="2">
    <location>
        <begin position="451"/>
        <end position="628"/>
    </location>
</feature>
<sequence>MSNEKGQPPGEDLARSRSATSEKLAAADDHQNRNNYETHSLPRADDGPTTTNSSYRPPTPPQRTSSARRPTPTADGDPVTEEVDDLSEVPDKKKKRSLLDVPSRSSSHHNQPSPTSTQLTGVTASDPAESIGKSSKGSIIGKRRQGSVASSQRSGNAHNAGSREIEQPGNGGQFETEKPAKQNKTGVSRFLGFLNCCGSSANASSGDGDDALEPPKRARFRSIKSRQSTPVNKREVGAEPSTADSKDPLDEKAAYGDSDRPAVGAEDKHLHGVVQDGSAAGDPNAGKADGSLAAGKDTVSSDNRRLCRSSPALSVSDRYLNNQGPSQPAEVKVIIQAPTPVVPQQEEMRHAPEQHASSSNDNDDIEMVDAPGPVDQNDFTKRGAAITRIDLPPPPSIDNRSPTADQDSRGATSGPSVSEMRSQHVPPSQDGSLSASPENEKQYLLPPIDPHFKGKKCLVLDLDETLVHSSFKVWGPPFYQLHLNAIKLSCQILHQADFTIPVEIEGQYHNVYVIKRPGVDQFMKRVGELYEVVVFTASVSKYGDPLLDQLDIHHVVHHRLFRESCYNHQGNYVKDLSQVGRDLRETIIIDNSPTSYIFHPQHAVPISSWFSDAHDNELLDLIPVLEDLAGPQVRDVSLVLDVAL</sequence>
<dbReference type="AlphaFoldDB" id="A0A9P8RQS2"/>
<dbReference type="InterPro" id="IPR036412">
    <property type="entry name" value="HAD-like_sf"/>
</dbReference>
<dbReference type="FunFam" id="3.40.50.1000:FF:000043">
    <property type="entry name" value="General stress response phosphoprotein phosphatase Psr1/2"/>
    <property type="match status" value="1"/>
</dbReference>
<dbReference type="InterPro" id="IPR011948">
    <property type="entry name" value="Dullard_phosphatase"/>
</dbReference>
<feature type="compositionally biased region" description="Acidic residues" evidence="1">
    <location>
        <begin position="78"/>
        <end position="88"/>
    </location>
</feature>
<dbReference type="GO" id="GO:0016791">
    <property type="term" value="F:phosphatase activity"/>
    <property type="evidence" value="ECO:0007669"/>
    <property type="project" value="InterPro"/>
</dbReference>
<organism evidence="3 4">
    <name type="scientific">Trichoglossum hirsutum</name>
    <dbReference type="NCBI Taxonomy" id="265104"/>
    <lineage>
        <taxon>Eukaryota</taxon>
        <taxon>Fungi</taxon>
        <taxon>Dikarya</taxon>
        <taxon>Ascomycota</taxon>
        <taxon>Pezizomycotina</taxon>
        <taxon>Geoglossomycetes</taxon>
        <taxon>Geoglossales</taxon>
        <taxon>Geoglossaceae</taxon>
        <taxon>Trichoglossum</taxon>
    </lineage>
</organism>
<dbReference type="Pfam" id="PF03031">
    <property type="entry name" value="NIF"/>
    <property type="match status" value="1"/>
</dbReference>
<name>A0A9P8RQS2_9PEZI</name>
<dbReference type="PANTHER" id="PTHR12210">
    <property type="entry name" value="DULLARD PROTEIN PHOSPHATASE"/>
    <property type="match status" value="1"/>
</dbReference>
<feature type="region of interest" description="Disordered" evidence="1">
    <location>
        <begin position="1"/>
        <end position="185"/>
    </location>
</feature>
<feature type="compositionally biased region" description="Polar residues" evidence="1">
    <location>
        <begin position="398"/>
        <end position="437"/>
    </location>
</feature>
<dbReference type="GO" id="GO:0034198">
    <property type="term" value="P:cellular response to amino acid starvation"/>
    <property type="evidence" value="ECO:0007669"/>
    <property type="project" value="UniProtKB-ARBA"/>
</dbReference>
<dbReference type="GO" id="GO:0009651">
    <property type="term" value="P:response to salt stress"/>
    <property type="evidence" value="ECO:0007669"/>
    <property type="project" value="UniProtKB-ARBA"/>
</dbReference>
<evidence type="ECO:0000313" key="4">
    <source>
        <dbReference type="Proteomes" id="UP000750711"/>
    </source>
</evidence>
<dbReference type="InterPro" id="IPR004274">
    <property type="entry name" value="FCP1_dom"/>
</dbReference>
<dbReference type="SMART" id="SM00577">
    <property type="entry name" value="CPDc"/>
    <property type="match status" value="1"/>
</dbReference>
<dbReference type="PROSITE" id="PS50969">
    <property type="entry name" value="FCP1"/>
    <property type="match status" value="1"/>
</dbReference>
<evidence type="ECO:0000313" key="3">
    <source>
        <dbReference type="EMBL" id="KAH0561939.1"/>
    </source>
</evidence>
<feature type="region of interest" description="Disordered" evidence="1">
    <location>
        <begin position="201"/>
        <end position="445"/>
    </location>
</feature>
<proteinExistence type="predicted"/>
<feature type="compositionally biased region" description="Polar residues" evidence="1">
    <location>
        <begin position="103"/>
        <end position="123"/>
    </location>
</feature>
<evidence type="ECO:0000256" key="1">
    <source>
        <dbReference type="SAM" id="MobiDB-lite"/>
    </source>
</evidence>
<feature type="compositionally biased region" description="Polar residues" evidence="1">
    <location>
        <begin position="48"/>
        <end position="68"/>
    </location>
</feature>
<feature type="compositionally biased region" description="Low complexity" evidence="1">
    <location>
        <begin position="130"/>
        <end position="140"/>
    </location>
</feature>
<dbReference type="InterPro" id="IPR023214">
    <property type="entry name" value="HAD_sf"/>
</dbReference>
<dbReference type="Proteomes" id="UP000750711">
    <property type="component" value="Unassembled WGS sequence"/>
</dbReference>
<dbReference type="GO" id="GO:0045944">
    <property type="term" value="P:positive regulation of transcription by RNA polymerase II"/>
    <property type="evidence" value="ECO:0007669"/>
    <property type="project" value="UniProtKB-ARBA"/>
</dbReference>
<dbReference type="SUPFAM" id="SSF56784">
    <property type="entry name" value="HAD-like"/>
    <property type="match status" value="1"/>
</dbReference>
<dbReference type="NCBIfam" id="TIGR02251">
    <property type="entry name" value="HIF-SF_euk"/>
    <property type="match status" value="1"/>
</dbReference>
<dbReference type="CDD" id="cd07521">
    <property type="entry name" value="HAD_FCP1-like"/>
    <property type="match status" value="1"/>
</dbReference>
<evidence type="ECO:0000259" key="2">
    <source>
        <dbReference type="PROSITE" id="PS50969"/>
    </source>
</evidence>
<dbReference type="GO" id="GO:1904262">
    <property type="term" value="P:negative regulation of TORC1 signaling"/>
    <property type="evidence" value="ECO:0007669"/>
    <property type="project" value="UniProtKB-ARBA"/>
</dbReference>
<accession>A0A9P8RQS2</accession>
<reference evidence="3" key="1">
    <citation type="submission" date="2021-03" db="EMBL/GenBank/DDBJ databases">
        <title>Comparative genomics and phylogenomic investigation of the class Geoglossomycetes provide insights into ecological specialization and systematics.</title>
        <authorList>
            <person name="Melie T."/>
            <person name="Pirro S."/>
            <person name="Miller A.N."/>
            <person name="Quandt A."/>
        </authorList>
    </citation>
    <scope>NUCLEOTIDE SEQUENCE</scope>
    <source>
        <strain evidence="3">CAQ_001_2017</strain>
    </source>
</reference>
<comment type="caution">
    <text evidence="3">The sequence shown here is derived from an EMBL/GenBank/DDBJ whole genome shotgun (WGS) entry which is preliminary data.</text>
</comment>
<keyword evidence="4" id="KW-1185">Reference proteome</keyword>
<dbReference type="Gene3D" id="3.40.50.1000">
    <property type="entry name" value="HAD superfamily/HAD-like"/>
    <property type="match status" value="1"/>
</dbReference>
<dbReference type="InterPro" id="IPR050365">
    <property type="entry name" value="TIM50"/>
</dbReference>